<evidence type="ECO:0000313" key="4">
    <source>
        <dbReference type="EMBL" id="CAL1143940.1"/>
    </source>
</evidence>
<reference evidence="3" key="1">
    <citation type="submission" date="2022-10" db="EMBL/GenBank/DDBJ databases">
        <authorList>
            <person name="Chen Y."/>
            <person name="Dougan E. K."/>
            <person name="Chan C."/>
            <person name="Rhodes N."/>
            <person name="Thang M."/>
        </authorList>
    </citation>
    <scope>NUCLEOTIDE SEQUENCE</scope>
</reference>
<evidence type="ECO:0000313" key="6">
    <source>
        <dbReference type="Proteomes" id="UP001152797"/>
    </source>
</evidence>
<dbReference type="Gene3D" id="3.50.4.10">
    <property type="entry name" value="Hepatocyte Growth Factor"/>
    <property type="match status" value="1"/>
</dbReference>
<dbReference type="PROSITE" id="PS50948">
    <property type="entry name" value="PAN"/>
    <property type="match status" value="1"/>
</dbReference>
<dbReference type="OrthoDB" id="406928at2759"/>
<evidence type="ECO:0000313" key="3">
    <source>
        <dbReference type="EMBL" id="CAI3990565.1"/>
    </source>
</evidence>
<evidence type="ECO:0000256" key="1">
    <source>
        <dbReference type="SAM" id="SignalP"/>
    </source>
</evidence>
<feature type="domain" description="Apple" evidence="2">
    <location>
        <begin position="115"/>
        <end position="198"/>
    </location>
</feature>
<organism evidence="3">
    <name type="scientific">Cladocopium goreaui</name>
    <dbReference type="NCBI Taxonomy" id="2562237"/>
    <lineage>
        <taxon>Eukaryota</taxon>
        <taxon>Sar</taxon>
        <taxon>Alveolata</taxon>
        <taxon>Dinophyceae</taxon>
        <taxon>Suessiales</taxon>
        <taxon>Symbiodiniaceae</taxon>
        <taxon>Cladocopium</taxon>
    </lineage>
</organism>
<dbReference type="EMBL" id="CAMXCT020001491">
    <property type="protein sequence ID" value="CAL1143940.1"/>
    <property type="molecule type" value="Genomic_DNA"/>
</dbReference>
<protein>
    <submittedName>
        <fullName evidence="5">Apple domain-containing protein</fullName>
    </submittedName>
</protein>
<name>A0A9P1CFI8_9DINO</name>
<reference evidence="4" key="2">
    <citation type="submission" date="2024-04" db="EMBL/GenBank/DDBJ databases">
        <authorList>
            <person name="Chen Y."/>
            <person name="Shah S."/>
            <person name="Dougan E. K."/>
            <person name="Thang M."/>
            <person name="Chan C."/>
        </authorList>
    </citation>
    <scope>NUCLEOTIDE SEQUENCE [LARGE SCALE GENOMIC DNA]</scope>
</reference>
<dbReference type="InterPro" id="IPR036691">
    <property type="entry name" value="Endo/exonu/phosph_ase_sf"/>
</dbReference>
<evidence type="ECO:0000259" key="2">
    <source>
        <dbReference type="PROSITE" id="PS50948"/>
    </source>
</evidence>
<dbReference type="SUPFAM" id="SSF56219">
    <property type="entry name" value="DNase I-like"/>
    <property type="match status" value="1"/>
</dbReference>
<accession>A0A9P1CFI8</accession>
<dbReference type="Gene3D" id="3.60.10.10">
    <property type="entry name" value="Endonuclease/exonuclease/phosphatase"/>
    <property type="match status" value="1"/>
</dbReference>
<dbReference type="Pfam" id="PF03372">
    <property type="entry name" value="Exo_endo_phos"/>
    <property type="match status" value="1"/>
</dbReference>
<dbReference type="GO" id="GO:0003824">
    <property type="term" value="F:catalytic activity"/>
    <property type="evidence" value="ECO:0007669"/>
    <property type="project" value="InterPro"/>
</dbReference>
<comment type="caution">
    <text evidence="3">The sequence shown here is derived from an EMBL/GenBank/DDBJ whole genome shotgun (WGS) entry which is preliminary data.</text>
</comment>
<evidence type="ECO:0000313" key="5">
    <source>
        <dbReference type="EMBL" id="CAL4777877.1"/>
    </source>
</evidence>
<keyword evidence="1" id="KW-0732">Signal</keyword>
<feature type="chain" id="PRO_5043270377" evidence="1">
    <location>
        <begin position="19"/>
        <end position="439"/>
    </location>
</feature>
<dbReference type="EMBL" id="CAMXCT010001491">
    <property type="protein sequence ID" value="CAI3990565.1"/>
    <property type="molecule type" value="Genomic_DNA"/>
</dbReference>
<sequence length="439" mass="48132">MMALRAVAWITLLPRLLAEECSAESCAPRNTGSTFLQFTSRVRHSENSEKQDGVTCGGCRALVKTSSFKRCKDYCESFGHSCVAAAEEEDENCAVKEDYDCDEEIDDTSDMLCTCSKTPAAPCYSSLDGVVTDEGQSVGMARTSSMDECEKACNDKESCESFTLCPEWQKCFLKAKSLDGSEAVEQKSDCKSVFKTTCGSTGGGGGSSGGGSSGGSSGGSGELKVKVVSYNLYWWNAFDQNSWKSDGIISNIKENLRPDTIGFQECDSPSQISRRTGFLSEASQFKGAQGVMIREGRFRASNKGSRDLEATGKWGPRYVTWVKLTDESGKSFWHFNTHWCVHSEGKRVCNEDVRYRGARNMVRAIRDVAGDSPVLITGDFNARMNEKGPQHFLDSGFKLAVNDWVDCIFYSNHWTLLREGKGSSSGSDHKPVYAELALN</sequence>
<dbReference type="InterPro" id="IPR003609">
    <property type="entry name" value="Pan_app"/>
</dbReference>
<proteinExistence type="predicted"/>
<keyword evidence="6" id="KW-1185">Reference proteome</keyword>
<dbReference type="Pfam" id="PF00024">
    <property type="entry name" value="PAN_1"/>
    <property type="match status" value="1"/>
</dbReference>
<feature type="signal peptide" evidence="1">
    <location>
        <begin position="1"/>
        <end position="18"/>
    </location>
</feature>
<dbReference type="Proteomes" id="UP001152797">
    <property type="component" value="Unassembled WGS sequence"/>
</dbReference>
<gene>
    <name evidence="3" type="ORF">C1SCF055_LOCUS17545</name>
</gene>
<dbReference type="InterPro" id="IPR005135">
    <property type="entry name" value="Endo/exonuclease/phosphatase"/>
</dbReference>
<dbReference type="EMBL" id="CAMXCT030001491">
    <property type="protein sequence ID" value="CAL4777877.1"/>
    <property type="molecule type" value="Genomic_DNA"/>
</dbReference>
<dbReference type="AlphaFoldDB" id="A0A9P1CFI8"/>